<dbReference type="EMBL" id="JARQZJ010000124">
    <property type="protein sequence ID" value="KAK9890160.1"/>
    <property type="molecule type" value="Genomic_DNA"/>
</dbReference>
<organism evidence="1 2">
    <name type="scientific">Henosepilachna vigintioctopunctata</name>
    <dbReference type="NCBI Taxonomy" id="420089"/>
    <lineage>
        <taxon>Eukaryota</taxon>
        <taxon>Metazoa</taxon>
        <taxon>Ecdysozoa</taxon>
        <taxon>Arthropoda</taxon>
        <taxon>Hexapoda</taxon>
        <taxon>Insecta</taxon>
        <taxon>Pterygota</taxon>
        <taxon>Neoptera</taxon>
        <taxon>Endopterygota</taxon>
        <taxon>Coleoptera</taxon>
        <taxon>Polyphaga</taxon>
        <taxon>Cucujiformia</taxon>
        <taxon>Coccinelloidea</taxon>
        <taxon>Coccinellidae</taxon>
        <taxon>Epilachninae</taxon>
        <taxon>Epilachnini</taxon>
        <taxon>Henosepilachna</taxon>
    </lineage>
</organism>
<dbReference type="AlphaFoldDB" id="A0AAW1V998"/>
<protein>
    <submittedName>
        <fullName evidence="1">Uncharacterized protein</fullName>
    </submittedName>
</protein>
<name>A0AAW1V998_9CUCU</name>
<proteinExistence type="predicted"/>
<sequence>MCSFVGELVNYDLMLKSITNNMYEFMKCSGCKEFCHPPFKQTLLGKLICITGLRSHSECKLCDRVISTARLFEVERMYLLLVFSCKYYHQGCTFFWSSVANTIIKDVNSGTQGLNLKNTVSSVNSFRQSALMIVVSGKEHRQTSLIITPFSMHHS</sequence>
<comment type="caution">
    <text evidence="1">The sequence shown here is derived from an EMBL/GenBank/DDBJ whole genome shotgun (WGS) entry which is preliminary data.</text>
</comment>
<evidence type="ECO:0000313" key="1">
    <source>
        <dbReference type="EMBL" id="KAK9890160.1"/>
    </source>
</evidence>
<accession>A0AAW1V998</accession>
<keyword evidence="2" id="KW-1185">Reference proteome</keyword>
<evidence type="ECO:0000313" key="2">
    <source>
        <dbReference type="Proteomes" id="UP001431783"/>
    </source>
</evidence>
<dbReference type="Proteomes" id="UP001431783">
    <property type="component" value="Unassembled WGS sequence"/>
</dbReference>
<reference evidence="1 2" key="1">
    <citation type="submission" date="2023-03" db="EMBL/GenBank/DDBJ databases">
        <title>Genome insight into feeding habits of ladybird beetles.</title>
        <authorList>
            <person name="Li H.-S."/>
            <person name="Huang Y.-H."/>
            <person name="Pang H."/>
        </authorList>
    </citation>
    <scope>NUCLEOTIDE SEQUENCE [LARGE SCALE GENOMIC DNA]</scope>
    <source>
        <strain evidence="1">SYSU_2023b</strain>
        <tissue evidence="1">Whole body</tissue>
    </source>
</reference>
<gene>
    <name evidence="1" type="ORF">WA026_008966</name>
</gene>